<feature type="compositionally biased region" description="Low complexity" evidence="1">
    <location>
        <begin position="337"/>
        <end position="353"/>
    </location>
</feature>
<evidence type="ECO:0000259" key="2">
    <source>
        <dbReference type="Pfam" id="PF21722"/>
    </source>
</evidence>
<dbReference type="InterPro" id="IPR049304">
    <property type="entry name" value="Gly_rich_dom"/>
</dbReference>
<gene>
    <name evidence="3" type="primary">25</name>
    <name evidence="3" type="ORF">SEA_JEON_25</name>
</gene>
<keyword evidence="4" id="KW-1185">Reference proteome</keyword>
<proteinExistence type="predicted"/>
<sequence length="389" mass="38940">MSMTGWLPDIPNLHRVQRRGWFPGVVAPTLPPEHEIGWWAVLTLDAVDLGDAAQTMTLEALQALALANLAASTQSLELQQIAGISFANMIPPAQALALKKIALLNLSGVALPTQALALAKVLGIALSSMGISTQALDLGKVVTVAMATDSPAAQLLTLTKKGVLSLNSTATSTQQVVLARVASLIMSTSLATSVQSGLAIGFPPLTATTVTFTDTTIIQSWTFPRNAEWLAVVCLGGGCGGRGGGPVLAGGGGYAGSYGTVLLRRGVDIPWSTTMFYMNVGPGSTGSSGGYIVSDPSPGKASLCTTTALDTLASGSGGGPNYSTQRGQDAPDLSYNGISAVGGKSSSGSASPGGVPGGGGNGANQGSFGLPGGAGGAGGRGQIWARAFQ</sequence>
<dbReference type="KEGG" id="vg:77941374"/>
<dbReference type="Pfam" id="PF21722">
    <property type="entry name" value="Gly_rich_2"/>
    <property type="match status" value="1"/>
</dbReference>
<feature type="region of interest" description="Disordered" evidence="1">
    <location>
        <begin position="315"/>
        <end position="376"/>
    </location>
</feature>
<evidence type="ECO:0000256" key="1">
    <source>
        <dbReference type="SAM" id="MobiDB-lite"/>
    </source>
</evidence>
<accession>A0A2P1JRE3</accession>
<feature type="compositionally biased region" description="Gly residues" evidence="1">
    <location>
        <begin position="354"/>
        <end position="376"/>
    </location>
</feature>
<name>A0A2P1JRE3_9CAUD</name>
<dbReference type="GeneID" id="77941374"/>
<dbReference type="EMBL" id="MH001450">
    <property type="protein sequence ID" value="AVO21728.1"/>
    <property type="molecule type" value="Genomic_DNA"/>
</dbReference>
<dbReference type="RefSeq" id="YP_010665309.1">
    <property type="nucleotide sequence ID" value="NC_070934.1"/>
</dbReference>
<protein>
    <submittedName>
        <fullName evidence="3">Minor tail protein</fullName>
    </submittedName>
</protein>
<feature type="domain" description="Glycine-rich" evidence="2">
    <location>
        <begin position="219"/>
        <end position="387"/>
    </location>
</feature>
<evidence type="ECO:0000313" key="3">
    <source>
        <dbReference type="EMBL" id="AVO21728.1"/>
    </source>
</evidence>
<evidence type="ECO:0000313" key="4">
    <source>
        <dbReference type="Proteomes" id="UP000241956"/>
    </source>
</evidence>
<dbReference type="Proteomes" id="UP000241956">
    <property type="component" value="Segment"/>
</dbReference>
<reference evidence="3 4" key="1">
    <citation type="submission" date="2018-02" db="EMBL/GenBank/DDBJ databases">
        <authorList>
            <person name="Borochov A."/>
            <person name="Gil C.E."/>
            <person name="Green C.A."/>
            <person name="Jean P.M."/>
            <person name="Kim K."/>
            <person name="Kwun D."/>
            <person name="Lee D."/>
            <person name="Lochan S."/>
            <person name="Mansoor S.A."/>
            <person name="Obregon B.R.Y.A.N."/>
            <person name="Parra P.A."/>
            <person name="Ramdihal J.D."/>
            <person name="Sahadeo J."/>
            <person name="Sohail M."/>
            <person name="Talavera L."/>
            <person name="Velarde S."/>
            <person name="Vera M."/>
            <person name="Wong H."/>
            <person name="Xue J."/>
            <person name="Golebiewska U.P."/>
            <person name="Garlena R.A."/>
            <person name="Russell D.A."/>
            <person name="Pope W.H."/>
            <person name="Jacobs-Sera D."/>
            <person name="Hatfull G.F."/>
        </authorList>
    </citation>
    <scope>NUCLEOTIDE SEQUENCE [LARGE SCALE GENOMIC DNA]</scope>
</reference>
<organism evidence="3 4">
    <name type="scientific">Mycobacterium phage Jeon</name>
    <dbReference type="NCBI Taxonomy" id="2108123"/>
    <lineage>
        <taxon>Viruses</taxon>
        <taxon>Duplodnaviria</taxon>
        <taxon>Heunggongvirae</taxon>
        <taxon>Uroviricota</taxon>
        <taxon>Caudoviricetes</taxon>
        <taxon>Northamptonvirus</taxon>
        <taxon>Northamptonvirus jeon</taxon>
    </lineage>
</organism>